<dbReference type="AlphaFoldDB" id="A0A1D1UM44"/>
<proteinExistence type="predicted"/>
<keyword evidence="3" id="KW-1185">Reference proteome</keyword>
<evidence type="ECO:0000313" key="3">
    <source>
        <dbReference type="Proteomes" id="UP000186922"/>
    </source>
</evidence>
<sequence length="227" mass="24641">MEVTFLVFLTVVGMVYSDPDCTLSSLNVCTRPIMQYSMSDEGRALLAVLGPSRADASTLSDNQIVQACVANTNAGLCLADLYRRCSTGTDREVSAVMDQIAQMGKKCYNPDVGAKGRKLLTCGSKLMSASSTLASCSIEMDMFGLTMTTLQPSTGVVAKNQVDQQLKNILRNFCKKEESNHKCSIVEIRRVCNEDEVSIYEDLRAAMSDSMNCQQLTKSGGNTNHSA</sequence>
<organism evidence="2 3">
    <name type="scientific">Ramazzottius varieornatus</name>
    <name type="common">Water bear</name>
    <name type="synonym">Tardigrade</name>
    <dbReference type="NCBI Taxonomy" id="947166"/>
    <lineage>
        <taxon>Eukaryota</taxon>
        <taxon>Metazoa</taxon>
        <taxon>Ecdysozoa</taxon>
        <taxon>Tardigrada</taxon>
        <taxon>Eutardigrada</taxon>
        <taxon>Parachela</taxon>
        <taxon>Hypsibioidea</taxon>
        <taxon>Ramazzottiidae</taxon>
        <taxon>Ramazzottius</taxon>
    </lineage>
</organism>
<reference evidence="2 3" key="1">
    <citation type="journal article" date="2016" name="Nat. Commun.">
        <title>Extremotolerant tardigrade genome and improved radiotolerance of human cultured cells by tardigrade-unique protein.</title>
        <authorList>
            <person name="Hashimoto T."/>
            <person name="Horikawa D.D."/>
            <person name="Saito Y."/>
            <person name="Kuwahara H."/>
            <person name="Kozuka-Hata H."/>
            <person name="Shin-I T."/>
            <person name="Minakuchi Y."/>
            <person name="Ohishi K."/>
            <person name="Motoyama A."/>
            <person name="Aizu T."/>
            <person name="Enomoto A."/>
            <person name="Kondo K."/>
            <person name="Tanaka S."/>
            <person name="Hara Y."/>
            <person name="Koshikawa S."/>
            <person name="Sagara H."/>
            <person name="Miura T."/>
            <person name="Yokobori S."/>
            <person name="Miyagawa K."/>
            <person name="Suzuki Y."/>
            <person name="Kubo T."/>
            <person name="Oyama M."/>
            <person name="Kohara Y."/>
            <person name="Fujiyama A."/>
            <person name="Arakawa K."/>
            <person name="Katayama T."/>
            <person name="Toyoda A."/>
            <person name="Kunieda T."/>
        </authorList>
    </citation>
    <scope>NUCLEOTIDE SEQUENCE [LARGE SCALE GENOMIC DNA]</scope>
    <source>
        <strain evidence="2 3">YOKOZUNA-1</strain>
    </source>
</reference>
<feature type="signal peptide" evidence="1">
    <location>
        <begin position="1"/>
        <end position="17"/>
    </location>
</feature>
<evidence type="ECO:0000256" key="1">
    <source>
        <dbReference type="SAM" id="SignalP"/>
    </source>
</evidence>
<dbReference type="EMBL" id="BDGG01000001">
    <property type="protein sequence ID" value="GAU89620.1"/>
    <property type="molecule type" value="Genomic_DNA"/>
</dbReference>
<evidence type="ECO:0000313" key="2">
    <source>
        <dbReference type="EMBL" id="GAU89620.1"/>
    </source>
</evidence>
<protein>
    <recommendedName>
        <fullName evidence="4">DUF19 domain-containing protein</fullName>
    </recommendedName>
</protein>
<keyword evidence="1" id="KW-0732">Signal</keyword>
<comment type="caution">
    <text evidence="2">The sequence shown here is derived from an EMBL/GenBank/DDBJ whole genome shotgun (WGS) entry which is preliminary data.</text>
</comment>
<dbReference type="Proteomes" id="UP000186922">
    <property type="component" value="Unassembled WGS sequence"/>
</dbReference>
<gene>
    <name evidence="2" type="primary">RvY_02150-1</name>
    <name evidence="2" type="synonym">RvY_02150.1</name>
    <name evidence="2" type="ORF">RvY_02150</name>
</gene>
<accession>A0A1D1UM44</accession>
<name>A0A1D1UM44_RAMVA</name>
<feature type="chain" id="PRO_5008897375" description="DUF19 domain-containing protein" evidence="1">
    <location>
        <begin position="18"/>
        <end position="227"/>
    </location>
</feature>
<evidence type="ECO:0008006" key="4">
    <source>
        <dbReference type="Google" id="ProtNLM"/>
    </source>
</evidence>